<dbReference type="EC" id="1.-.-.-" evidence="1"/>
<comment type="caution">
    <text evidence="1">The sequence shown here is derived from an EMBL/GenBank/DDBJ whole genome shotgun (WGS) entry which is preliminary data.</text>
</comment>
<proteinExistence type="predicted"/>
<reference evidence="1" key="1">
    <citation type="submission" date="2024-09" db="EMBL/GenBank/DDBJ databases">
        <authorList>
            <person name="Liu J."/>
        </authorList>
    </citation>
    <scope>NUCLEOTIDE SEQUENCE</scope>
    <source>
        <strain evidence="1">NBU2967</strain>
    </source>
</reference>
<name>A0ACC7LMP2_9FLAO</name>
<keyword evidence="1" id="KW-0560">Oxidoreductase</keyword>
<evidence type="ECO:0000313" key="2">
    <source>
        <dbReference type="Proteomes" id="UP001595191"/>
    </source>
</evidence>
<protein>
    <submittedName>
        <fullName evidence="1">Aldo/keto reductase family oxidoreductase</fullName>
        <ecNumber evidence="1">1.-.-.-</ecNumber>
    </submittedName>
</protein>
<gene>
    <name evidence="1" type="ORF">ACEZ3G_07135</name>
</gene>
<dbReference type="EMBL" id="JBHFPV010000001">
    <property type="protein sequence ID" value="MFH6603242.1"/>
    <property type="molecule type" value="Genomic_DNA"/>
</dbReference>
<dbReference type="Proteomes" id="UP001595191">
    <property type="component" value="Unassembled WGS sequence"/>
</dbReference>
<accession>A0ACC7LMP2</accession>
<organism evidence="1 2">
    <name type="scientific">Meishania litoralis</name>
    <dbReference type="NCBI Taxonomy" id="3434685"/>
    <lineage>
        <taxon>Bacteria</taxon>
        <taxon>Pseudomonadati</taxon>
        <taxon>Bacteroidota</taxon>
        <taxon>Flavobacteriia</taxon>
        <taxon>Flavobacteriales</taxon>
        <taxon>Flavobacteriaceae</taxon>
        <taxon>Meishania</taxon>
    </lineage>
</organism>
<evidence type="ECO:0000313" key="1">
    <source>
        <dbReference type="EMBL" id="MFH6603242.1"/>
    </source>
</evidence>
<keyword evidence="2" id="KW-1185">Reference proteome</keyword>
<sequence length="291" mass="32806">MGNMDSFSKIIAGTMTWGRWGRQLSKIEKIELMNHCIGEGITTFDHADIYGGYTNEADFGEALADSRIARENIQLISKCGIQYVCEARDNTIKHYDYSKDYIVWSAEQSLRNLQTDYLDLFLLHRPSPLMHPEDIAEAISRLKKAGKIKAFGVSNFAPSQIAMLETMIAVEGNQVEFSLTADKVMYDGTFDDVIANKRMAMAWSPLGGYFKEETENIKRIKEVMTNMTERYSATEGQLLLAWILMHPAQVYPVVGTTNKNRLSAAVGAMKIALQLEDWFTLLEANQGHKVP</sequence>